<evidence type="ECO:0000259" key="8">
    <source>
        <dbReference type="PROSITE" id="PS50222"/>
    </source>
</evidence>
<dbReference type="SMART" id="SM00149">
    <property type="entry name" value="PLCYc"/>
    <property type="match status" value="1"/>
</dbReference>
<accession>A0A4Y9Z777</accession>
<reference evidence="9 10" key="1">
    <citation type="submission" date="2019-02" db="EMBL/GenBank/DDBJ databases">
        <title>Genome sequencing of the rare red list fungi Dentipellis fragilis.</title>
        <authorList>
            <person name="Buettner E."/>
            <person name="Kellner H."/>
        </authorList>
    </citation>
    <scope>NUCLEOTIDE SEQUENCE [LARGE SCALE GENOMIC DNA]</scope>
    <source>
        <strain evidence="9 10">DSM 105465</strain>
    </source>
</reference>
<keyword evidence="10" id="KW-1185">Reference proteome</keyword>
<dbReference type="GO" id="GO:0016042">
    <property type="term" value="P:lipid catabolic process"/>
    <property type="evidence" value="ECO:0007669"/>
    <property type="project" value="UniProtKB-KW"/>
</dbReference>
<dbReference type="CDD" id="cd13360">
    <property type="entry name" value="PH_PLC_fungal"/>
    <property type="match status" value="1"/>
</dbReference>
<dbReference type="InterPro" id="IPR017946">
    <property type="entry name" value="PLC-like_Pdiesterase_TIM-brl"/>
</dbReference>
<feature type="compositionally biased region" description="Basic and acidic residues" evidence="6">
    <location>
        <begin position="1272"/>
        <end position="1304"/>
    </location>
</feature>
<evidence type="ECO:0000256" key="3">
    <source>
        <dbReference type="ARBA" id="ARBA00022963"/>
    </source>
</evidence>
<dbReference type="SUPFAM" id="SSF47473">
    <property type="entry name" value="EF-hand"/>
    <property type="match status" value="1"/>
</dbReference>
<evidence type="ECO:0000256" key="6">
    <source>
        <dbReference type="SAM" id="MobiDB-lite"/>
    </source>
</evidence>
<feature type="region of interest" description="Disordered" evidence="6">
    <location>
        <begin position="988"/>
        <end position="1010"/>
    </location>
</feature>
<dbReference type="GO" id="GO:0004435">
    <property type="term" value="F:phosphatidylinositol-4,5-bisphosphate phospholipase C activity"/>
    <property type="evidence" value="ECO:0007669"/>
    <property type="project" value="UniProtKB-EC"/>
</dbReference>
<dbReference type="Gene3D" id="2.30.29.30">
    <property type="entry name" value="Pleckstrin-homology domain (PH domain)/Phosphotyrosine-binding domain (PTB)"/>
    <property type="match status" value="1"/>
</dbReference>
<dbReference type="Gene3D" id="1.10.238.10">
    <property type="entry name" value="EF-hand"/>
    <property type="match status" value="2"/>
</dbReference>
<feature type="compositionally biased region" description="Low complexity" evidence="6">
    <location>
        <begin position="707"/>
        <end position="723"/>
    </location>
</feature>
<dbReference type="EC" id="3.1.4.11" evidence="1 5"/>
<feature type="compositionally biased region" description="Low complexity" evidence="6">
    <location>
        <begin position="88"/>
        <end position="100"/>
    </location>
</feature>
<dbReference type="Gene3D" id="3.20.20.190">
    <property type="entry name" value="Phosphatidylinositol (PI) phosphodiesterase"/>
    <property type="match status" value="1"/>
</dbReference>
<dbReference type="PRINTS" id="PR00390">
    <property type="entry name" value="PHPHLIPASEC"/>
</dbReference>
<evidence type="ECO:0000256" key="2">
    <source>
        <dbReference type="ARBA" id="ARBA00022801"/>
    </source>
</evidence>
<evidence type="ECO:0000313" key="9">
    <source>
        <dbReference type="EMBL" id="TFY69887.1"/>
    </source>
</evidence>
<comment type="catalytic activity">
    <reaction evidence="5">
        <text>a 1,2-diacyl-sn-glycero-3-phospho-(1D-myo-inositol-4,5-bisphosphate) + H2O = 1D-myo-inositol 1,4,5-trisphosphate + a 1,2-diacyl-sn-glycerol + H(+)</text>
        <dbReference type="Rhea" id="RHEA:33179"/>
        <dbReference type="ChEBI" id="CHEBI:15377"/>
        <dbReference type="ChEBI" id="CHEBI:15378"/>
        <dbReference type="ChEBI" id="CHEBI:17815"/>
        <dbReference type="ChEBI" id="CHEBI:58456"/>
        <dbReference type="ChEBI" id="CHEBI:203600"/>
        <dbReference type="EC" id="3.1.4.11"/>
    </reaction>
</comment>
<dbReference type="PANTHER" id="PTHR10336">
    <property type="entry name" value="PHOSPHOINOSITIDE-SPECIFIC PHOSPHOLIPASE C FAMILY PROTEIN"/>
    <property type="match status" value="1"/>
</dbReference>
<feature type="compositionally biased region" description="Basic and acidic residues" evidence="6">
    <location>
        <begin position="139"/>
        <end position="149"/>
    </location>
</feature>
<feature type="region of interest" description="Disordered" evidence="6">
    <location>
        <begin position="704"/>
        <end position="728"/>
    </location>
</feature>
<feature type="compositionally biased region" description="Polar residues" evidence="6">
    <location>
        <begin position="994"/>
        <end position="1006"/>
    </location>
</feature>
<dbReference type="OrthoDB" id="269822at2759"/>
<dbReference type="InterPro" id="IPR002048">
    <property type="entry name" value="EF_hand_dom"/>
</dbReference>
<dbReference type="STRING" id="205917.A0A4Y9Z777"/>
<organism evidence="9 10">
    <name type="scientific">Dentipellis fragilis</name>
    <dbReference type="NCBI Taxonomy" id="205917"/>
    <lineage>
        <taxon>Eukaryota</taxon>
        <taxon>Fungi</taxon>
        <taxon>Dikarya</taxon>
        <taxon>Basidiomycota</taxon>
        <taxon>Agaricomycotina</taxon>
        <taxon>Agaricomycetes</taxon>
        <taxon>Russulales</taxon>
        <taxon>Hericiaceae</taxon>
        <taxon>Dentipellis</taxon>
    </lineage>
</organism>
<dbReference type="PANTHER" id="PTHR10336:SF36">
    <property type="entry name" value="1-PHOSPHATIDYLINOSITOL 4,5-BISPHOSPHATE PHOSPHODIESTERASE BETA-4"/>
    <property type="match status" value="1"/>
</dbReference>
<dbReference type="InterPro" id="IPR001711">
    <property type="entry name" value="PLipase_C_Pinositol-sp_Y"/>
</dbReference>
<feature type="domain" description="PI-PLC Y-box" evidence="7">
    <location>
        <begin position="782"/>
        <end position="898"/>
    </location>
</feature>
<dbReference type="SUPFAM" id="SSF51695">
    <property type="entry name" value="PLC-like phosphodiesterases"/>
    <property type="match status" value="1"/>
</dbReference>
<gene>
    <name evidence="9" type="ORF">EVG20_g2952</name>
</gene>
<dbReference type="InterPro" id="IPR000909">
    <property type="entry name" value="PLipase_C_PInositol-sp_X_dom"/>
</dbReference>
<evidence type="ECO:0000256" key="5">
    <source>
        <dbReference type="RuleBase" id="RU361133"/>
    </source>
</evidence>
<evidence type="ECO:0000256" key="1">
    <source>
        <dbReference type="ARBA" id="ARBA00012368"/>
    </source>
</evidence>
<dbReference type="Proteomes" id="UP000298327">
    <property type="component" value="Unassembled WGS sequence"/>
</dbReference>
<name>A0A4Y9Z777_9AGAM</name>
<dbReference type="PROSITE" id="PS50007">
    <property type="entry name" value="PIPLC_X_DOMAIN"/>
    <property type="match status" value="1"/>
</dbReference>
<dbReference type="GO" id="GO:0048015">
    <property type="term" value="P:phosphatidylinositol-mediated signaling"/>
    <property type="evidence" value="ECO:0007669"/>
    <property type="project" value="TreeGrafter"/>
</dbReference>
<feature type="domain" description="EF-hand" evidence="8">
    <location>
        <begin position="386"/>
        <end position="421"/>
    </location>
</feature>
<dbReference type="PROSITE" id="PS50008">
    <property type="entry name" value="PIPLC_Y_DOMAIN"/>
    <property type="match status" value="1"/>
</dbReference>
<evidence type="ECO:0000313" key="10">
    <source>
        <dbReference type="Proteomes" id="UP000298327"/>
    </source>
</evidence>
<dbReference type="SMART" id="SM00148">
    <property type="entry name" value="PLCXc"/>
    <property type="match status" value="1"/>
</dbReference>
<feature type="region of interest" description="Disordered" evidence="6">
    <location>
        <begin position="132"/>
        <end position="156"/>
    </location>
</feature>
<dbReference type="InterPro" id="IPR037755">
    <property type="entry name" value="Plc1_PH"/>
</dbReference>
<keyword evidence="4 5" id="KW-0443">Lipid metabolism</keyword>
<feature type="region of interest" description="Disordered" evidence="6">
    <location>
        <begin position="69"/>
        <end position="110"/>
    </location>
</feature>
<dbReference type="InterPro" id="IPR011993">
    <property type="entry name" value="PH-like_dom_sf"/>
</dbReference>
<dbReference type="PROSITE" id="PS50222">
    <property type="entry name" value="EF_HAND_2"/>
    <property type="match status" value="1"/>
</dbReference>
<dbReference type="Pfam" id="PF00387">
    <property type="entry name" value="PI-PLC-Y"/>
    <property type="match status" value="1"/>
</dbReference>
<feature type="region of interest" description="Disordered" evidence="6">
    <location>
        <begin position="747"/>
        <end position="774"/>
    </location>
</feature>
<feature type="compositionally biased region" description="Polar residues" evidence="6">
    <location>
        <begin position="1058"/>
        <end position="1072"/>
    </location>
</feature>
<feature type="compositionally biased region" description="Basic and acidic residues" evidence="6">
    <location>
        <begin position="1226"/>
        <end position="1239"/>
    </location>
</feature>
<evidence type="ECO:0000259" key="7">
    <source>
        <dbReference type="PROSITE" id="PS50008"/>
    </source>
</evidence>
<sequence length="1304" mass="145648">MVPTPTVTTRRDGPTRTARRRTRRDDIPGPGGMGLEGERKAWHGERALRRAANVLTSRGHPLPVLKEVLPIAAQSGPDPRRDLPPPMVSSSPGSPAGSPPLHSRSNSTGSLASLRRKLVSVSTFALTRSRSWRLAPDPDSPKRKLDGHHGRSMSESIPARPHIVFDKHNIPSFVSEPPHAMTEVRQPELLDAQVLHAASASTPELVHTEPTPEAVAQKASVVDFTVPQLLQQGTPMIKVSAKKQKRVVFRLDPDQGQIIWETKKHRIIPIENIKELRSASDARYYREQFQLSQEYESRWLTIIYVLDGQYKTWHVVAPSRDVFQMWDVTLRKLYAVRQELMRGLGNVDLREAVWEKQYWKGADEGADQKLYFEDVEKLCKRLNINPSREDLLRRFQQADAQNHGYLDFKDFQRFVKLLKTRPEIDRLYKKLCAAHHGVFNFRTFEHFMREQQKSSLSVPELKRIWARYATPPCDNNAAQDKENNPPPQNPVDLALNERHDGQLAPTTKPAPDHVIQHHVLTSEAFTSFLLSPDNAAFSDQHGRVFHDMTRPLPEYYISSSHNTYLVGHQLVGYSTIEGYIRALLHSCRSVELDIFDGDTSPVIYHGKTLTSKVPVREVCQAIAKYAFVVSPYPIIISAEVHCNVAQQELLVQIMKEVFGSALVCAPLEGSSDAKIERLPSPEDLKGRVLLKAKNLYVSESEGMRPNDITIDTESSSTSTETSSNEGEVIHELKAELKSELKSELHKARNVLTRRSPSHTRRPSQASNSDSSPKQKARMSLALVGLLVYTVGVKCRGLNKKEHYAPEHMFSLSETTANRMLKQGTMSDLIKHCRTHLVRVYPKGTRLKSTNYEPHRYWSAGAQLVAINWQTCDLGYMINHAMFQRNGRSGYVLKPLALRSRDQKTRTGARCSAGGMVEGRAEDRAAAAKTSHPDALRPLVVHLPCPRAEKSRGFPPSYHNRAKQGPACRPMRLSLNLRLGRVVALGAPGQEAAARSTNRRPTPNQIRSARRSCDSLFLRDIHRPLLYRSLQRPIYPSTSPPSLPEAPSLFPPSHRQLTRSKNSPRLLTNTLGSTPRADALCQPSDARSSKAKCSPPPLHHRRPRDGYGGSSAGAGHARAAAVPEMCVGARGRARHPIRFFVRVRTGFALTADLLPALVTSDFLCRPIRDPPVSNMHDEAPQELDNAHAPDYSPPELRGAQAPAPTPTLQKQSEWGSSGFPRSLGLETGDRARSHATRDQDAADAMSRGILGPHREGDMFCAFMRWRQGPGRRGGGDPRTKNTRSDKTRPVAREGVVEVDVVGHSD</sequence>
<feature type="region of interest" description="Disordered" evidence="6">
    <location>
        <begin position="1031"/>
        <end position="1114"/>
    </location>
</feature>
<dbReference type="GO" id="GO:0005509">
    <property type="term" value="F:calcium ion binding"/>
    <property type="evidence" value="ECO:0007669"/>
    <property type="project" value="InterPro"/>
</dbReference>
<dbReference type="CDD" id="cd16207">
    <property type="entry name" value="EFh_ScPlc1p_like"/>
    <property type="match status" value="1"/>
</dbReference>
<proteinExistence type="predicted"/>
<feature type="compositionally biased region" description="Polar residues" evidence="6">
    <location>
        <begin position="1205"/>
        <end position="1214"/>
    </location>
</feature>
<comment type="caution">
    <text evidence="9">The sequence shown here is derived from an EMBL/GenBank/DDBJ whole genome shotgun (WGS) entry which is preliminary data.</text>
</comment>
<evidence type="ECO:0000256" key="4">
    <source>
        <dbReference type="ARBA" id="ARBA00023098"/>
    </source>
</evidence>
<feature type="region of interest" description="Disordered" evidence="6">
    <location>
        <begin position="1"/>
        <end position="41"/>
    </location>
</feature>
<keyword evidence="3 5" id="KW-0442">Lipid degradation</keyword>
<dbReference type="EMBL" id="SEOQ01000125">
    <property type="protein sequence ID" value="TFY69887.1"/>
    <property type="molecule type" value="Genomic_DNA"/>
</dbReference>
<dbReference type="CDD" id="cd08598">
    <property type="entry name" value="PI-PLC1c_yeast"/>
    <property type="match status" value="1"/>
</dbReference>
<feature type="compositionally biased region" description="Polar residues" evidence="6">
    <location>
        <begin position="764"/>
        <end position="773"/>
    </location>
</feature>
<keyword evidence="2 5" id="KW-0378">Hydrolase</keyword>
<feature type="region of interest" description="Disordered" evidence="6">
    <location>
        <begin position="472"/>
        <end position="494"/>
    </location>
</feature>
<feature type="region of interest" description="Disordered" evidence="6">
    <location>
        <begin position="1182"/>
        <end position="1243"/>
    </location>
</feature>
<protein>
    <recommendedName>
        <fullName evidence="1 5">Phosphoinositide phospholipase C</fullName>
        <ecNumber evidence="1 5">3.1.4.11</ecNumber>
    </recommendedName>
</protein>
<dbReference type="InterPro" id="IPR001192">
    <property type="entry name" value="PI-PLC_fam"/>
</dbReference>
<dbReference type="InterPro" id="IPR011992">
    <property type="entry name" value="EF-hand-dom_pair"/>
</dbReference>
<dbReference type="GO" id="GO:0051209">
    <property type="term" value="P:release of sequestered calcium ion into cytosol"/>
    <property type="evidence" value="ECO:0007669"/>
    <property type="project" value="TreeGrafter"/>
</dbReference>
<feature type="region of interest" description="Disordered" evidence="6">
    <location>
        <begin position="1265"/>
        <end position="1304"/>
    </location>
</feature>
<dbReference type="SUPFAM" id="SSF50729">
    <property type="entry name" value="PH domain-like"/>
    <property type="match status" value="1"/>
</dbReference>
<dbReference type="Pfam" id="PF00388">
    <property type="entry name" value="PI-PLC-X"/>
    <property type="match status" value="1"/>
</dbReference>